<evidence type="ECO:0000256" key="2">
    <source>
        <dbReference type="SAM" id="SignalP"/>
    </source>
</evidence>
<feature type="compositionally biased region" description="Low complexity" evidence="1">
    <location>
        <begin position="197"/>
        <end position="218"/>
    </location>
</feature>
<dbReference type="GeneID" id="68360075"/>
<keyword evidence="4" id="KW-1185">Reference proteome</keyword>
<keyword evidence="2" id="KW-0732">Signal</keyword>
<gene>
    <name evidence="3" type="ORF">HRG_10947</name>
</gene>
<organism evidence="3 4">
    <name type="scientific">Hirsutella rhossiliensis</name>
    <dbReference type="NCBI Taxonomy" id="111463"/>
    <lineage>
        <taxon>Eukaryota</taxon>
        <taxon>Fungi</taxon>
        <taxon>Dikarya</taxon>
        <taxon>Ascomycota</taxon>
        <taxon>Pezizomycotina</taxon>
        <taxon>Sordariomycetes</taxon>
        <taxon>Hypocreomycetidae</taxon>
        <taxon>Hypocreales</taxon>
        <taxon>Ophiocordycipitaceae</taxon>
        <taxon>Hirsutella</taxon>
    </lineage>
</organism>
<feature type="region of interest" description="Disordered" evidence="1">
    <location>
        <begin position="150"/>
        <end position="275"/>
    </location>
</feature>
<feature type="signal peptide" evidence="2">
    <location>
        <begin position="1"/>
        <end position="27"/>
    </location>
</feature>
<feature type="region of interest" description="Disordered" evidence="1">
    <location>
        <begin position="67"/>
        <end position="89"/>
    </location>
</feature>
<reference evidence="3" key="1">
    <citation type="submission" date="2021-09" db="EMBL/GenBank/DDBJ databases">
        <title>A high-quality genome of the endoparasitic fungus Hirsutella rhossiliensis with a comparison of Hirsutella genomes reveals transposable elements contributing to genome size variation.</title>
        <authorList>
            <person name="Lin R."/>
            <person name="Jiao Y."/>
            <person name="Sun X."/>
            <person name="Ling J."/>
            <person name="Xie B."/>
            <person name="Cheng X."/>
        </authorList>
    </citation>
    <scope>NUCLEOTIDE SEQUENCE</scope>
    <source>
        <strain evidence="3">HR02</strain>
    </source>
</reference>
<dbReference type="RefSeq" id="XP_044715368.1">
    <property type="nucleotide sequence ID" value="XM_044869417.1"/>
</dbReference>
<evidence type="ECO:0000313" key="4">
    <source>
        <dbReference type="Proteomes" id="UP000824596"/>
    </source>
</evidence>
<dbReference type="Proteomes" id="UP000824596">
    <property type="component" value="Unassembled WGS sequence"/>
</dbReference>
<name>A0A9P8MNX6_9HYPO</name>
<sequence length="308" mass="32006">MPSIRGSRNRLLLAMLSVLLLSSTAQARPALTTDPRYLQRPETHDDPASVLGDVVGNWLHSWWGETPEPAKVSKHNKPSAPEGKKDATSLNQGALPAQNAALLDVNPPAEPENRLPAALPFDDVDENGYAHMDRPADPWEVANRLRQQQNVHPPDVDDGYVSDFSESGDESLSGQSSRPGSPYHDEANEPSRPATPEPLEGGEASGASSGSPSSSRAGTPPPEDAEVPSTSRGPAPASRPVMPPVDEAAEAGGASRVPSIGGSRPPIVRGGQAGGQAASLLEDAEISSAATTEATVGSILASIGTLLR</sequence>
<dbReference type="EMBL" id="JAIZPD010000018">
    <property type="protein sequence ID" value="KAH0957854.1"/>
    <property type="molecule type" value="Genomic_DNA"/>
</dbReference>
<comment type="caution">
    <text evidence="3">The sequence shown here is derived from an EMBL/GenBank/DDBJ whole genome shotgun (WGS) entry which is preliminary data.</text>
</comment>
<feature type="chain" id="PRO_5040240966" description="Secreted protein" evidence="2">
    <location>
        <begin position="28"/>
        <end position="308"/>
    </location>
</feature>
<evidence type="ECO:0000256" key="1">
    <source>
        <dbReference type="SAM" id="MobiDB-lite"/>
    </source>
</evidence>
<protein>
    <recommendedName>
        <fullName evidence="5">Secreted protein</fullName>
    </recommendedName>
</protein>
<feature type="region of interest" description="Disordered" evidence="1">
    <location>
        <begin position="105"/>
        <end position="134"/>
    </location>
</feature>
<proteinExistence type="predicted"/>
<feature type="compositionally biased region" description="Polar residues" evidence="1">
    <location>
        <begin position="170"/>
        <end position="179"/>
    </location>
</feature>
<accession>A0A9P8MNX6</accession>
<evidence type="ECO:0008006" key="5">
    <source>
        <dbReference type="Google" id="ProtNLM"/>
    </source>
</evidence>
<dbReference type="AlphaFoldDB" id="A0A9P8MNX6"/>
<evidence type="ECO:0000313" key="3">
    <source>
        <dbReference type="EMBL" id="KAH0957854.1"/>
    </source>
</evidence>